<reference evidence="2 3" key="1">
    <citation type="journal article" date="2016" name="Mol. Biol. Evol.">
        <title>Comparative Genomics of Early-Diverging Mushroom-Forming Fungi Provides Insights into the Origins of Lignocellulose Decay Capabilities.</title>
        <authorList>
            <person name="Nagy L.G."/>
            <person name="Riley R."/>
            <person name="Tritt A."/>
            <person name="Adam C."/>
            <person name="Daum C."/>
            <person name="Floudas D."/>
            <person name="Sun H."/>
            <person name="Yadav J.S."/>
            <person name="Pangilinan J."/>
            <person name="Larsson K.H."/>
            <person name="Matsuura K."/>
            <person name="Barry K."/>
            <person name="Labutti K."/>
            <person name="Kuo R."/>
            <person name="Ohm R.A."/>
            <person name="Bhattacharya S.S."/>
            <person name="Shirouzu T."/>
            <person name="Yoshinaga Y."/>
            <person name="Martin F.M."/>
            <person name="Grigoriev I.V."/>
            <person name="Hibbett D.S."/>
        </authorList>
    </citation>
    <scope>NUCLEOTIDE SEQUENCE [LARGE SCALE GENOMIC DNA]</scope>
    <source>
        <strain evidence="2 3">HHB9708</strain>
    </source>
</reference>
<dbReference type="AlphaFoldDB" id="A0A164MXF9"/>
<protein>
    <submittedName>
        <fullName evidence="2">Uncharacterized protein</fullName>
    </submittedName>
</protein>
<gene>
    <name evidence="2" type="ORF">SISNIDRAFT_471235</name>
</gene>
<evidence type="ECO:0000313" key="3">
    <source>
        <dbReference type="Proteomes" id="UP000076722"/>
    </source>
</evidence>
<dbReference type="Proteomes" id="UP000076722">
    <property type="component" value="Unassembled WGS sequence"/>
</dbReference>
<evidence type="ECO:0000256" key="1">
    <source>
        <dbReference type="SAM" id="Coils"/>
    </source>
</evidence>
<proteinExistence type="predicted"/>
<feature type="coiled-coil region" evidence="1">
    <location>
        <begin position="52"/>
        <end position="79"/>
    </location>
</feature>
<dbReference type="EMBL" id="KV419456">
    <property type="protein sequence ID" value="KZS87141.1"/>
    <property type="molecule type" value="Genomic_DNA"/>
</dbReference>
<evidence type="ECO:0000313" key="2">
    <source>
        <dbReference type="EMBL" id="KZS87141.1"/>
    </source>
</evidence>
<keyword evidence="3" id="KW-1185">Reference proteome</keyword>
<sequence length="109" mass="12126">MHNAFASVSNTVPDVVMLEAVDSSDVVMFEIVDAPATQHTTIDIDMMECEEEEAGEVEMREIQQEVKDVEMRGQDISEDVEMVDVHGGDAVMGDLFEETVEGVEDGHHW</sequence>
<accession>A0A164MXF9</accession>
<organism evidence="2 3">
    <name type="scientific">Sistotremastrum niveocremeum HHB9708</name>
    <dbReference type="NCBI Taxonomy" id="1314777"/>
    <lineage>
        <taxon>Eukaryota</taxon>
        <taxon>Fungi</taxon>
        <taxon>Dikarya</taxon>
        <taxon>Basidiomycota</taxon>
        <taxon>Agaricomycotina</taxon>
        <taxon>Agaricomycetes</taxon>
        <taxon>Sistotremastrales</taxon>
        <taxon>Sistotremastraceae</taxon>
        <taxon>Sertulicium</taxon>
        <taxon>Sertulicium niveocremeum</taxon>
    </lineage>
</organism>
<keyword evidence="1" id="KW-0175">Coiled coil</keyword>
<name>A0A164MXF9_9AGAM</name>